<proteinExistence type="predicted"/>
<evidence type="ECO:0000313" key="2">
    <source>
        <dbReference type="EMBL" id="CAB4015833.1"/>
    </source>
</evidence>
<evidence type="ECO:0000256" key="1">
    <source>
        <dbReference type="SAM" id="MobiDB-lite"/>
    </source>
</evidence>
<feature type="region of interest" description="Disordered" evidence="1">
    <location>
        <begin position="128"/>
        <end position="161"/>
    </location>
</feature>
<keyword evidence="3" id="KW-1185">Reference proteome</keyword>
<feature type="compositionally biased region" description="Polar residues" evidence="1">
    <location>
        <begin position="134"/>
        <end position="145"/>
    </location>
</feature>
<dbReference type="Proteomes" id="UP001152795">
    <property type="component" value="Unassembled WGS sequence"/>
</dbReference>
<dbReference type="OrthoDB" id="10208023at2759"/>
<accession>A0A6S7IFD9</accession>
<name>A0A6S7IFD9_PARCT</name>
<protein>
    <submittedName>
        <fullName evidence="2">Uncharacterized protein</fullName>
    </submittedName>
</protein>
<comment type="caution">
    <text evidence="2">The sequence shown here is derived from an EMBL/GenBank/DDBJ whole genome shotgun (WGS) entry which is preliminary data.</text>
</comment>
<evidence type="ECO:0000313" key="3">
    <source>
        <dbReference type="Proteomes" id="UP001152795"/>
    </source>
</evidence>
<organism evidence="2 3">
    <name type="scientific">Paramuricea clavata</name>
    <name type="common">Red gorgonian</name>
    <name type="synonym">Violescent sea-whip</name>
    <dbReference type="NCBI Taxonomy" id="317549"/>
    <lineage>
        <taxon>Eukaryota</taxon>
        <taxon>Metazoa</taxon>
        <taxon>Cnidaria</taxon>
        <taxon>Anthozoa</taxon>
        <taxon>Octocorallia</taxon>
        <taxon>Malacalcyonacea</taxon>
        <taxon>Plexauridae</taxon>
        <taxon>Paramuricea</taxon>
    </lineage>
</organism>
<dbReference type="EMBL" id="CACRXK020008863">
    <property type="protein sequence ID" value="CAB4015833.1"/>
    <property type="molecule type" value="Genomic_DNA"/>
</dbReference>
<gene>
    <name evidence="2" type="ORF">PACLA_8A054146</name>
</gene>
<reference evidence="2" key="1">
    <citation type="submission" date="2020-04" db="EMBL/GenBank/DDBJ databases">
        <authorList>
            <person name="Alioto T."/>
            <person name="Alioto T."/>
            <person name="Gomez Garrido J."/>
        </authorList>
    </citation>
    <scope>NUCLEOTIDE SEQUENCE</scope>
    <source>
        <strain evidence="2">A484AB</strain>
    </source>
</reference>
<sequence>MSSEKLKNCSVGNHLEEDCHLGVHSRVSGLKSFSLLTSEQLKLISLRTGISNSPELDICLHHEQAIVIRYAQYQKSCCNPFKKHRKTVKGSLREVSIDTAEEFNSINIVIIPGKKICPSCRKELSKKLQESNEENQQIADKSDSETGNESDTETMSLGSQEEMLRHDLDVSLEVMDLSPIKLHGVASHSKVVLGKRKLEQFREKMKDQETTLQKKVAQVIDVMPEDLTPSESKTVMATKRVSENESYALEYNLVLGKKNTIKFQSDPKVSDFVVCSYDEKYWIGLIDLVDKEHEDVRVKFMHPSYPARSFSWPKKDDVCFVPIVNVACIIGAPVTGTGRQYTLDDKDIDTIEQALAK</sequence>
<dbReference type="AlphaFoldDB" id="A0A6S7IFD9"/>